<evidence type="ECO:0000313" key="9">
    <source>
        <dbReference type="EMBL" id="KAK1754857.1"/>
    </source>
</evidence>
<evidence type="ECO:0000256" key="6">
    <source>
        <dbReference type="ARBA" id="ARBA00023274"/>
    </source>
</evidence>
<dbReference type="Pfam" id="PF10236">
    <property type="entry name" value="DAP3"/>
    <property type="match status" value="1"/>
</dbReference>
<gene>
    <name evidence="9" type="ORF">QBC47DRAFT_344834</name>
</gene>
<name>A0AAJ0F5T1_9PEZI</name>
<evidence type="ECO:0000256" key="3">
    <source>
        <dbReference type="ARBA" id="ARBA00022946"/>
    </source>
</evidence>
<feature type="region of interest" description="Disordered" evidence="8">
    <location>
        <begin position="380"/>
        <end position="399"/>
    </location>
</feature>
<dbReference type="InterPro" id="IPR019368">
    <property type="entry name" value="Ribosomal_mS29"/>
</dbReference>
<dbReference type="EMBL" id="MU839834">
    <property type="protein sequence ID" value="KAK1754857.1"/>
    <property type="molecule type" value="Genomic_DNA"/>
</dbReference>
<dbReference type="PANTHER" id="PTHR12810">
    <property type="entry name" value="MITOCHONDRIAL 28S RIBOSOMAL PROTEIN S29"/>
    <property type="match status" value="1"/>
</dbReference>
<dbReference type="InterPro" id="IPR017082">
    <property type="entry name" value="Ribosomal_mS29_fun"/>
</dbReference>
<dbReference type="Proteomes" id="UP001239445">
    <property type="component" value="Unassembled WGS sequence"/>
</dbReference>
<organism evidence="9 10">
    <name type="scientific">Echria macrotheca</name>
    <dbReference type="NCBI Taxonomy" id="438768"/>
    <lineage>
        <taxon>Eukaryota</taxon>
        <taxon>Fungi</taxon>
        <taxon>Dikarya</taxon>
        <taxon>Ascomycota</taxon>
        <taxon>Pezizomycotina</taxon>
        <taxon>Sordariomycetes</taxon>
        <taxon>Sordariomycetidae</taxon>
        <taxon>Sordariales</taxon>
        <taxon>Schizotheciaceae</taxon>
        <taxon>Echria</taxon>
    </lineage>
</organism>
<keyword evidence="3" id="KW-0809">Transit peptide</keyword>
<dbReference type="GO" id="GO:0005763">
    <property type="term" value="C:mitochondrial small ribosomal subunit"/>
    <property type="evidence" value="ECO:0007669"/>
    <property type="project" value="InterPro"/>
</dbReference>
<comment type="subcellular location">
    <subcellularLocation>
        <location evidence="1">Mitochondrion</location>
    </subcellularLocation>
</comment>
<keyword evidence="6" id="KW-0687">Ribonucleoprotein</keyword>
<proteinExistence type="inferred from homology"/>
<evidence type="ECO:0000313" key="10">
    <source>
        <dbReference type="Proteomes" id="UP001239445"/>
    </source>
</evidence>
<evidence type="ECO:0000256" key="2">
    <source>
        <dbReference type="ARBA" id="ARBA00009863"/>
    </source>
</evidence>
<dbReference type="GO" id="GO:0003735">
    <property type="term" value="F:structural constituent of ribosome"/>
    <property type="evidence" value="ECO:0007669"/>
    <property type="project" value="TreeGrafter"/>
</dbReference>
<evidence type="ECO:0000256" key="4">
    <source>
        <dbReference type="ARBA" id="ARBA00022980"/>
    </source>
</evidence>
<keyword evidence="10" id="KW-1185">Reference proteome</keyword>
<evidence type="ECO:0000256" key="5">
    <source>
        <dbReference type="ARBA" id="ARBA00023128"/>
    </source>
</evidence>
<evidence type="ECO:0000256" key="8">
    <source>
        <dbReference type="SAM" id="MobiDB-lite"/>
    </source>
</evidence>
<dbReference type="AlphaFoldDB" id="A0AAJ0F5T1"/>
<keyword evidence="5" id="KW-0496">Mitochondrion</keyword>
<keyword evidence="4" id="KW-0689">Ribosomal protein</keyword>
<protein>
    <recommendedName>
        <fullName evidence="7">Small ribosomal subunit protein mS29</fullName>
    </recommendedName>
</protein>
<evidence type="ECO:0000256" key="7">
    <source>
        <dbReference type="ARBA" id="ARBA00035140"/>
    </source>
</evidence>
<dbReference type="PIRSF" id="PIRSF036996">
    <property type="entry name" value="RSM23"/>
    <property type="match status" value="1"/>
</dbReference>
<comment type="caution">
    <text evidence="9">The sequence shown here is derived from an EMBL/GenBank/DDBJ whole genome shotgun (WGS) entry which is preliminary data.</text>
</comment>
<accession>A0AAJ0F5T1</accession>
<reference evidence="9" key="1">
    <citation type="submission" date="2023-06" db="EMBL/GenBank/DDBJ databases">
        <title>Genome-scale phylogeny and comparative genomics of the fungal order Sordariales.</title>
        <authorList>
            <consortium name="Lawrence Berkeley National Laboratory"/>
            <person name="Hensen N."/>
            <person name="Bonometti L."/>
            <person name="Westerberg I."/>
            <person name="Brannstrom I.O."/>
            <person name="Guillou S."/>
            <person name="Cros-Aarteil S."/>
            <person name="Calhoun S."/>
            <person name="Haridas S."/>
            <person name="Kuo A."/>
            <person name="Mondo S."/>
            <person name="Pangilinan J."/>
            <person name="Riley R."/>
            <person name="Labutti K."/>
            <person name="Andreopoulos B."/>
            <person name="Lipzen A."/>
            <person name="Chen C."/>
            <person name="Yanf M."/>
            <person name="Daum C."/>
            <person name="Ng V."/>
            <person name="Clum A."/>
            <person name="Steindorff A."/>
            <person name="Ohm R."/>
            <person name="Martin F."/>
            <person name="Silar P."/>
            <person name="Natvig D."/>
            <person name="Lalanne C."/>
            <person name="Gautier V."/>
            <person name="Ament-Velasquez S.L."/>
            <person name="Kruys A."/>
            <person name="Hutchinson M.I."/>
            <person name="Powell A.J."/>
            <person name="Barry K."/>
            <person name="Miller A.N."/>
            <person name="Grigoriev I.V."/>
            <person name="Debuchy R."/>
            <person name="Gladieux P."/>
            <person name="Thoren M.H."/>
            <person name="Johannesson H."/>
        </authorList>
    </citation>
    <scope>NUCLEOTIDE SEQUENCE</scope>
    <source>
        <strain evidence="9">PSN4</strain>
    </source>
</reference>
<dbReference type="GO" id="GO:0032543">
    <property type="term" value="P:mitochondrial translation"/>
    <property type="evidence" value="ECO:0007669"/>
    <property type="project" value="InterPro"/>
</dbReference>
<sequence length="468" mass="51588">MSAPNSLRCLARPSAIIPRSLTSAPWIAAPFSTSAPSLAKAETRKGVMPGGHVRSGKKMQLGKFKKNAVRQGKSPLPGERKAYRKRIQLSNSNALPVPGLEDVRPADMVDENKIGRVMSIPGLVLDQLRDVEAFKPTQYWGMFRTPSTLLRAETVDLARRMQNAADKKDMLRLVISGERLTGKSLLLLQSLTYAFMNDWVVIHIPEAQELTTACTEYAPIPETDPMQYMQNNYCLRLLQGIRKANERVLSRLTCAHSHTDLPQNIPVNSTLLQLTNSAKEPEGAWLVFQALWKELMSQTATRPPVLLALDGLAHIMRVSDYMSPSFEPVHSQDLALVRLFCDALSGKSTLRNGGAIIGATSRGNTPRSPSMELSLTQRLAEQAGEEAPKHPPYAKGFDPRSEEALKSVRVVDLKGISKPEARGLMEYWAASGVFRAACDEKTVTRSWTLGGHGVVGEMERASLQTLRP</sequence>
<dbReference type="PANTHER" id="PTHR12810:SF0">
    <property type="entry name" value="SMALL RIBOSOMAL SUBUNIT PROTEIN MS29"/>
    <property type="match status" value="1"/>
</dbReference>
<evidence type="ECO:0000256" key="1">
    <source>
        <dbReference type="ARBA" id="ARBA00004173"/>
    </source>
</evidence>
<comment type="similarity">
    <text evidence="2">Belongs to the mitochondrion-specific ribosomal protein mS29 family.</text>
</comment>